<dbReference type="PATRIC" id="fig|1401659.3.peg.1242"/>
<dbReference type="EMBL" id="CP006731">
    <property type="protein sequence ID" value="AHB69612.1"/>
    <property type="molecule type" value="Genomic_DNA"/>
</dbReference>
<accession>V5TXJ2</accession>
<organism evidence="1 2">
    <name type="scientific">Cronobacter malonaticus</name>
    <dbReference type="NCBI Taxonomy" id="413503"/>
    <lineage>
        <taxon>Bacteria</taxon>
        <taxon>Pseudomonadati</taxon>
        <taxon>Pseudomonadota</taxon>
        <taxon>Gammaproteobacteria</taxon>
        <taxon>Enterobacterales</taxon>
        <taxon>Enterobacteriaceae</taxon>
        <taxon>Cronobacter</taxon>
    </lineage>
</organism>
<dbReference type="Proteomes" id="UP000018545">
    <property type="component" value="Chromosome"/>
</dbReference>
<name>V5TXJ2_9ENTR</name>
<dbReference type="HOGENOM" id="CLU_3268831_0_0_6"/>
<evidence type="ECO:0000313" key="1">
    <source>
        <dbReference type="EMBL" id="AHB69612.1"/>
    </source>
</evidence>
<reference evidence="1 2" key="1">
    <citation type="journal article" date="2014" name="Genome Announc.">
        <title>Complete Genome Sequence of Cronobacter sakazakii Strain CMCC 45402.</title>
        <authorList>
            <person name="Zhao Z."/>
            <person name="Wang L."/>
            <person name="Wang B."/>
            <person name="Liang H."/>
            <person name="Ye Q."/>
            <person name="Zeng M."/>
        </authorList>
    </citation>
    <scope>NUCLEOTIDE SEQUENCE [LARGE SCALE GENOMIC DNA]</scope>
    <source>
        <strain evidence="2">45402</strain>
    </source>
</reference>
<sequence length="41" mass="4279">MAAGNEITLLKAGIRKGRFGGKRKALKRKTCAPGGAQAVRP</sequence>
<proteinExistence type="predicted"/>
<dbReference type="AlphaFoldDB" id="V5TXJ2"/>
<gene>
    <name evidence="1" type="ORF">P262_01753</name>
</gene>
<dbReference type="KEGG" id="csi:P262_01753"/>
<evidence type="ECO:0000313" key="2">
    <source>
        <dbReference type="Proteomes" id="UP000018545"/>
    </source>
</evidence>
<protein>
    <submittedName>
        <fullName evidence="1">Uncharacterized protein</fullName>
    </submittedName>
</protein>